<dbReference type="EMBL" id="CP072642">
    <property type="protein sequence ID" value="QUV93126.1"/>
    <property type="molecule type" value="Genomic_DNA"/>
</dbReference>
<dbReference type="SUPFAM" id="SSF48452">
    <property type="entry name" value="TPR-like"/>
    <property type="match status" value="2"/>
</dbReference>
<dbReference type="PANTHER" id="PTHR12558:SF33">
    <property type="entry name" value="BLL7664 PROTEIN"/>
    <property type="match status" value="1"/>
</dbReference>
<evidence type="ECO:0000256" key="2">
    <source>
        <dbReference type="ARBA" id="ARBA00022803"/>
    </source>
</evidence>
<reference evidence="6 7" key="1">
    <citation type="submission" date="2021-03" db="EMBL/GenBank/DDBJ databases">
        <title>Genomic and phenotypic characterization of Chloracidobacterium isolates provides evidence for multiple species.</title>
        <authorList>
            <person name="Saini M.K."/>
            <person name="Costas A.M.G."/>
            <person name="Tank M."/>
            <person name="Bryant D.A."/>
        </authorList>
    </citation>
    <scope>NUCLEOTIDE SEQUENCE [LARGE SCALE GENOMIC DNA]</scope>
    <source>
        <strain evidence="6 7">N</strain>
    </source>
</reference>
<dbReference type="InterPro" id="IPR011990">
    <property type="entry name" value="TPR-like_helical_dom_sf"/>
</dbReference>
<feature type="repeat" description="TPR" evidence="3">
    <location>
        <begin position="398"/>
        <end position="431"/>
    </location>
</feature>
<keyword evidence="7" id="KW-1185">Reference proteome</keyword>
<feature type="region of interest" description="Disordered" evidence="4">
    <location>
        <begin position="40"/>
        <end position="64"/>
    </location>
</feature>
<evidence type="ECO:0000313" key="7">
    <source>
        <dbReference type="Proteomes" id="UP000677668"/>
    </source>
</evidence>
<organism evidence="6 7">
    <name type="scientific">Chloracidobacterium sp. N</name>
    <dbReference type="NCBI Taxonomy" id="2821540"/>
    <lineage>
        <taxon>Bacteria</taxon>
        <taxon>Pseudomonadati</taxon>
        <taxon>Acidobacteriota</taxon>
        <taxon>Terriglobia</taxon>
        <taxon>Terriglobales</taxon>
        <taxon>Acidobacteriaceae</taxon>
        <taxon>Chloracidobacterium</taxon>
        <taxon>Chloracidobacterium aggregatum</taxon>
    </lineage>
</organism>
<dbReference type="Pfam" id="PF07719">
    <property type="entry name" value="TPR_2"/>
    <property type="match status" value="1"/>
</dbReference>
<dbReference type="RefSeq" id="WP_211421537.1">
    <property type="nucleotide sequence ID" value="NZ_CP072642.1"/>
</dbReference>
<dbReference type="SMART" id="SM00028">
    <property type="entry name" value="TPR"/>
    <property type="match status" value="7"/>
</dbReference>
<dbReference type="Proteomes" id="UP000677668">
    <property type="component" value="Chromosome 1"/>
</dbReference>
<keyword evidence="2 3" id="KW-0802">TPR repeat</keyword>
<feature type="chain" id="PRO_5047310076" evidence="5">
    <location>
        <begin position="33"/>
        <end position="672"/>
    </location>
</feature>
<protein>
    <submittedName>
        <fullName evidence="6">Tetratricopeptide repeat protein</fullName>
    </submittedName>
</protein>
<gene>
    <name evidence="6" type="ORF">J8C05_06990</name>
</gene>
<feature type="repeat" description="TPR" evidence="3">
    <location>
        <begin position="229"/>
        <end position="262"/>
    </location>
</feature>
<feature type="repeat" description="TPR" evidence="3">
    <location>
        <begin position="263"/>
        <end position="296"/>
    </location>
</feature>
<sequence>MLSAVPATVLRRAVRCVSLCCLLGWPASVAVAQFVPAQSGAAAGTSRPKPPAAAEPTRDEPPVSMVVLTPPTTTIDLLREQTDLDAALAAATLDEQARQLETFLRTHPASPLQRAARQALVRVQGQLGERQLRAGDVEAAQRTFRQAFNTLPEAEAAPVFQSLILPMPLLLATQGRRTEAVLLMREFQPRAWNEAKALEQVGLFYLSLEVPADAQQVFKRALELDATSATLWHSLGVAYQMGLRLDDAAAAFQRALELDPKSRVAWAALADLQRAAGDYEKAEANYRRQLDIEPEHPTAWGGLAMCYLARGQESEAIAPMARMLTINPRDVRFLTQLAYTQAANGNVAAAIAAGTQAKRLQPNYPWLRIVEAHLMRRAGDLAEAENILGEALQTAQFATLQFELGATLILANAYEQALEPFEAFLKVTPDGEFEAVLGGTLPVRSARLSRLLDLERRASLLVASPLLTDEEMAFIERYVRFAMLAKQARAGSLPKGGLTESPLEVAAKEFVAGKDPGRGWRLLRAAGMLTEVGELGMAERFARQAIDATSDAARVAGGGVDSPRAEDRLAEFYVRAQMTLGWILYRQGETAAATVRLREAVKAYPNAPSRREAAWRLGTVLEAMKQDAEAFEAYRLGYDAQAPTAAERRTKLEAVYKRLHGSLEGFEAALAP</sequence>
<evidence type="ECO:0000256" key="5">
    <source>
        <dbReference type="SAM" id="SignalP"/>
    </source>
</evidence>
<feature type="repeat" description="TPR" evidence="3">
    <location>
        <begin position="195"/>
        <end position="228"/>
    </location>
</feature>
<dbReference type="Pfam" id="PF14559">
    <property type="entry name" value="TPR_19"/>
    <property type="match status" value="1"/>
</dbReference>
<evidence type="ECO:0000256" key="4">
    <source>
        <dbReference type="SAM" id="MobiDB-lite"/>
    </source>
</evidence>
<accession>A0ABX8B0T8</accession>
<name>A0ABX8B0T8_9BACT</name>
<keyword evidence="5" id="KW-0732">Signal</keyword>
<dbReference type="PROSITE" id="PS50005">
    <property type="entry name" value="TPR"/>
    <property type="match status" value="5"/>
</dbReference>
<keyword evidence="1" id="KW-0677">Repeat</keyword>
<evidence type="ECO:0000313" key="6">
    <source>
        <dbReference type="EMBL" id="QUV93126.1"/>
    </source>
</evidence>
<dbReference type="Pfam" id="PF13432">
    <property type="entry name" value="TPR_16"/>
    <property type="match status" value="1"/>
</dbReference>
<feature type="signal peptide" evidence="5">
    <location>
        <begin position="1"/>
        <end position="32"/>
    </location>
</feature>
<dbReference type="PANTHER" id="PTHR12558">
    <property type="entry name" value="CELL DIVISION CYCLE 16,23,27"/>
    <property type="match status" value="1"/>
</dbReference>
<dbReference type="Gene3D" id="1.25.40.10">
    <property type="entry name" value="Tetratricopeptide repeat domain"/>
    <property type="match status" value="2"/>
</dbReference>
<proteinExistence type="predicted"/>
<evidence type="ECO:0000256" key="3">
    <source>
        <dbReference type="PROSITE-ProRule" id="PRU00339"/>
    </source>
</evidence>
<dbReference type="InterPro" id="IPR019734">
    <property type="entry name" value="TPR_rpt"/>
</dbReference>
<feature type="repeat" description="TPR" evidence="3">
    <location>
        <begin position="297"/>
        <end position="330"/>
    </location>
</feature>
<dbReference type="InterPro" id="IPR013105">
    <property type="entry name" value="TPR_2"/>
</dbReference>
<evidence type="ECO:0000256" key="1">
    <source>
        <dbReference type="ARBA" id="ARBA00022737"/>
    </source>
</evidence>